<evidence type="ECO:0000256" key="3">
    <source>
        <dbReference type="ARBA" id="ARBA00011738"/>
    </source>
</evidence>
<dbReference type="Pfam" id="PF00282">
    <property type="entry name" value="Pyridoxal_deC"/>
    <property type="match status" value="1"/>
</dbReference>
<dbReference type="GO" id="GO:0009449">
    <property type="term" value="P:gamma-aminobutyric acid biosynthetic process"/>
    <property type="evidence" value="ECO:0007669"/>
    <property type="project" value="TreeGrafter"/>
</dbReference>
<dbReference type="InterPro" id="IPR015424">
    <property type="entry name" value="PyrdxlP-dep_Trfase"/>
</dbReference>
<evidence type="ECO:0000256" key="6">
    <source>
        <dbReference type="ARBA" id="ARBA00023239"/>
    </source>
</evidence>
<accession>A0A7L3CTU4</accession>
<dbReference type="AlphaFoldDB" id="A0A7L3CTU4"/>
<evidence type="ECO:0000313" key="8">
    <source>
        <dbReference type="EMBL" id="NXT47166.1"/>
    </source>
</evidence>
<keyword evidence="5 7" id="KW-0663">Pyridoxal phosphate</keyword>
<comment type="cofactor">
    <cofactor evidence="1 7">
        <name>pyridoxal 5'-phosphate</name>
        <dbReference type="ChEBI" id="CHEBI:597326"/>
    </cofactor>
</comment>
<keyword evidence="9" id="KW-1185">Reference proteome</keyword>
<proteinExistence type="inferred from homology"/>
<dbReference type="Gene3D" id="3.90.1150.170">
    <property type="match status" value="1"/>
</dbReference>
<comment type="subunit">
    <text evidence="3">Homodimer.</text>
</comment>
<name>A0A7L3CTU4_PLUSO</name>
<feature type="non-terminal residue" evidence="8">
    <location>
        <position position="137"/>
    </location>
</feature>
<evidence type="ECO:0000256" key="2">
    <source>
        <dbReference type="ARBA" id="ARBA00009533"/>
    </source>
</evidence>
<keyword evidence="4" id="KW-0210">Decarboxylase</keyword>
<dbReference type="PANTHER" id="PTHR45677:SF6">
    <property type="entry name" value="GLUTAMATE DECARBOXYLASE 1"/>
    <property type="match status" value="1"/>
</dbReference>
<dbReference type="GO" id="GO:0005737">
    <property type="term" value="C:cytoplasm"/>
    <property type="evidence" value="ECO:0007669"/>
    <property type="project" value="TreeGrafter"/>
</dbReference>
<evidence type="ECO:0000256" key="4">
    <source>
        <dbReference type="ARBA" id="ARBA00022793"/>
    </source>
</evidence>
<feature type="non-terminal residue" evidence="8">
    <location>
        <position position="1"/>
    </location>
</feature>
<sequence length="137" mass="15557">FLLEVVESFLSYFKIIYGGEIKVLDFHHLHHLLEGFEGFNLELSDLPEPLEQILADYRDTIKYRVKPDKAILPTSINFLSGLDIGLAGEWLTATANTNVFTCEIAPVFAIMDQILLKKIHEMVGWREFEADGIFSPG</sequence>
<protein>
    <submittedName>
        <fullName evidence="8">DCE1 decarboxylase</fullName>
    </submittedName>
</protein>
<comment type="similarity">
    <text evidence="2 7">Belongs to the group II decarboxylase family.</text>
</comment>
<dbReference type="GO" id="GO:0030170">
    <property type="term" value="F:pyridoxal phosphate binding"/>
    <property type="evidence" value="ECO:0007669"/>
    <property type="project" value="InterPro"/>
</dbReference>
<dbReference type="InterPro" id="IPR002129">
    <property type="entry name" value="PyrdxlP-dep_de-COase"/>
</dbReference>
<comment type="caution">
    <text evidence="8">The sequence shown here is derived from an EMBL/GenBank/DDBJ whole genome shotgun (WGS) entry which is preliminary data.</text>
</comment>
<evidence type="ECO:0000256" key="7">
    <source>
        <dbReference type="RuleBase" id="RU000382"/>
    </source>
</evidence>
<reference evidence="8 9" key="1">
    <citation type="submission" date="2019-09" db="EMBL/GenBank/DDBJ databases">
        <title>Bird 10,000 Genomes (B10K) Project - Family phase.</title>
        <authorList>
            <person name="Zhang G."/>
        </authorList>
    </citation>
    <scope>NUCLEOTIDE SEQUENCE [LARGE SCALE GENOMIC DNA]</scope>
    <source>
        <strain evidence="8">B10K-DU-012-14</strain>
        <tissue evidence="8">Blood</tissue>
    </source>
</reference>
<keyword evidence="6 7" id="KW-0456">Lyase</keyword>
<dbReference type="GO" id="GO:0048786">
    <property type="term" value="C:presynaptic active zone"/>
    <property type="evidence" value="ECO:0007669"/>
    <property type="project" value="TreeGrafter"/>
</dbReference>
<dbReference type="EMBL" id="VZTS01003865">
    <property type="protein sequence ID" value="NXT47166.1"/>
    <property type="molecule type" value="Genomic_DNA"/>
</dbReference>
<dbReference type="InterPro" id="IPR015421">
    <property type="entry name" value="PyrdxlP-dep_Trfase_major"/>
</dbReference>
<evidence type="ECO:0000313" key="9">
    <source>
        <dbReference type="Proteomes" id="UP000519225"/>
    </source>
</evidence>
<evidence type="ECO:0000256" key="5">
    <source>
        <dbReference type="ARBA" id="ARBA00022898"/>
    </source>
</evidence>
<dbReference type="PANTHER" id="PTHR45677">
    <property type="entry name" value="GLUTAMATE DECARBOXYLASE-RELATED"/>
    <property type="match status" value="1"/>
</dbReference>
<organism evidence="8 9">
    <name type="scientific">Pluvianellus socialis</name>
    <name type="common">Magellanic plover</name>
    <dbReference type="NCBI Taxonomy" id="227228"/>
    <lineage>
        <taxon>Eukaryota</taxon>
        <taxon>Metazoa</taxon>
        <taxon>Chordata</taxon>
        <taxon>Craniata</taxon>
        <taxon>Vertebrata</taxon>
        <taxon>Euteleostomi</taxon>
        <taxon>Archelosauria</taxon>
        <taxon>Archosauria</taxon>
        <taxon>Dinosauria</taxon>
        <taxon>Saurischia</taxon>
        <taxon>Theropoda</taxon>
        <taxon>Coelurosauria</taxon>
        <taxon>Aves</taxon>
        <taxon>Neognathae</taxon>
        <taxon>Neoaves</taxon>
        <taxon>Charadriiformes</taxon>
        <taxon>Charadriidae</taxon>
        <taxon>Pluvianellus</taxon>
    </lineage>
</organism>
<dbReference type="SUPFAM" id="SSF53383">
    <property type="entry name" value="PLP-dependent transferases"/>
    <property type="match status" value="1"/>
</dbReference>
<dbReference type="Proteomes" id="UP000519225">
    <property type="component" value="Unassembled WGS sequence"/>
</dbReference>
<gene>
    <name evidence="8" type="primary">Gad1_1</name>
    <name evidence="8" type="ORF">PLUSOC_R02326</name>
</gene>
<dbReference type="GO" id="GO:0004351">
    <property type="term" value="F:glutamate decarboxylase activity"/>
    <property type="evidence" value="ECO:0007669"/>
    <property type="project" value="TreeGrafter"/>
</dbReference>
<dbReference type="Gene3D" id="3.40.640.10">
    <property type="entry name" value="Type I PLP-dependent aspartate aminotransferase-like (Major domain)"/>
    <property type="match status" value="1"/>
</dbReference>
<evidence type="ECO:0000256" key="1">
    <source>
        <dbReference type="ARBA" id="ARBA00001933"/>
    </source>
</evidence>